<dbReference type="Proteomes" id="UP000279236">
    <property type="component" value="Unassembled WGS sequence"/>
</dbReference>
<sequence length="208" mass="21924">MAEHFTQASEWLVSTPAAASLSTETKLELYGLFKFANSGSGPTTPRPGMFAFEAKAKYDAWTRVAAEYAGREPDARARYVEIAQSVGWDEDEGDEGKSGGGISLGPPMSVMAHEEEVSGGESSLVHDAASDGAVNDLKAILLLDPSLLDSKDEFGFTPLHLAADRGHADAVALLLSKGADKTILDPDDQTALEIATVSGRDDVVTLLA</sequence>
<evidence type="ECO:0000313" key="7">
    <source>
        <dbReference type="Proteomes" id="UP000279236"/>
    </source>
</evidence>
<keyword evidence="3" id="KW-0446">Lipid-binding</keyword>
<keyword evidence="7" id="KW-1185">Reference proteome</keyword>
<dbReference type="InterPro" id="IPR035984">
    <property type="entry name" value="Acyl-CoA-binding_sf"/>
</dbReference>
<dbReference type="SUPFAM" id="SSF48403">
    <property type="entry name" value="Ankyrin repeat"/>
    <property type="match status" value="1"/>
</dbReference>
<dbReference type="InterPro" id="IPR000582">
    <property type="entry name" value="Acyl-CoA-binding_protein"/>
</dbReference>
<dbReference type="SMART" id="SM00248">
    <property type="entry name" value="ANK"/>
    <property type="match status" value="1"/>
</dbReference>
<evidence type="ECO:0000313" key="6">
    <source>
        <dbReference type="EMBL" id="RSH78851.1"/>
    </source>
</evidence>
<feature type="repeat" description="ANK" evidence="4">
    <location>
        <begin position="154"/>
        <end position="186"/>
    </location>
</feature>
<dbReference type="PANTHER" id="PTHR24119">
    <property type="entry name" value="ACYL-COA-BINDING DOMAIN-CONTAINING PROTEIN 6"/>
    <property type="match status" value="1"/>
</dbReference>
<keyword evidence="1" id="KW-0677">Repeat</keyword>
<dbReference type="InterPro" id="IPR014352">
    <property type="entry name" value="FERM/acyl-CoA-bd_prot_sf"/>
</dbReference>
<dbReference type="EMBL" id="RSCE01000011">
    <property type="protein sequence ID" value="RSH78851.1"/>
    <property type="molecule type" value="Genomic_DNA"/>
</dbReference>
<evidence type="ECO:0000256" key="3">
    <source>
        <dbReference type="ARBA" id="ARBA00023121"/>
    </source>
</evidence>
<keyword evidence="2 4" id="KW-0040">ANK repeat</keyword>
<dbReference type="OrthoDB" id="341259at2759"/>
<name>A0A427XIY5_9TREE</name>
<organism evidence="6 7">
    <name type="scientific">Apiotrichum porosum</name>
    <dbReference type="NCBI Taxonomy" id="105984"/>
    <lineage>
        <taxon>Eukaryota</taxon>
        <taxon>Fungi</taxon>
        <taxon>Dikarya</taxon>
        <taxon>Basidiomycota</taxon>
        <taxon>Agaricomycotina</taxon>
        <taxon>Tremellomycetes</taxon>
        <taxon>Trichosporonales</taxon>
        <taxon>Trichosporonaceae</taxon>
        <taxon>Apiotrichum</taxon>
    </lineage>
</organism>
<evidence type="ECO:0000256" key="4">
    <source>
        <dbReference type="PROSITE-ProRule" id="PRU00023"/>
    </source>
</evidence>
<dbReference type="Pfam" id="PF12796">
    <property type="entry name" value="Ank_2"/>
    <property type="match status" value="1"/>
</dbReference>
<feature type="domain" description="ACB" evidence="5">
    <location>
        <begin position="1"/>
        <end position="92"/>
    </location>
</feature>
<dbReference type="SUPFAM" id="SSF47027">
    <property type="entry name" value="Acyl-CoA binding protein"/>
    <property type="match status" value="1"/>
</dbReference>
<evidence type="ECO:0000259" key="5">
    <source>
        <dbReference type="PROSITE" id="PS51228"/>
    </source>
</evidence>
<dbReference type="PROSITE" id="PS51228">
    <property type="entry name" value="ACB_2"/>
    <property type="match status" value="1"/>
</dbReference>
<comment type="caution">
    <text evidence="6">The sequence shown here is derived from an EMBL/GenBank/DDBJ whole genome shotgun (WGS) entry which is preliminary data.</text>
</comment>
<dbReference type="PANTHER" id="PTHR24119:SF0">
    <property type="entry name" value="ACYL-COA-BINDING DOMAIN-CONTAINING PROTEIN 6"/>
    <property type="match status" value="1"/>
</dbReference>
<accession>A0A427XIY5</accession>
<dbReference type="Gene3D" id="1.20.80.10">
    <property type="match status" value="1"/>
</dbReference>
<gene>
    <name evidence="6" type="ORF">EHS24_001772</name>
</gene>
<dbReference type="Pfam" id="PF00887">
    <property type="entry name" value="ACBP"/>
    <property type="match status" value="1"/>
</dbReference>
<dbReference type="GeneID" id="39586315"/>
<dbReference type="PROSITE" id="PS50297">
    <property type="entry name" value="ANK_REP_REGION"/>
    <property type="match status" value="1"/>
</dbReference>
<protein>
    <recommendedName>
        <fullName evidence="5">ACB domain-containing protein</fullName>
    </recommendedName>
</protein>
<dbReference type="GO" id="GO:0000062">
    <property type="term" value="F:fatty-acyl-CoA binding"/>
    <property type="evidence" value="ECO:0007669"/>
    <property type="project" value="InterPro"/>
</dbReference>
<dbReference type="PRINTS" id="PR00689">
    <property type="entry name" value="ACOABINDINGP"/>
</dbReference>
<dbReference type="InterPro" id="IPR036770">
    <property type="entry name" value="Ankyrin_rpt-contain_sf"/>
</dbReference>
<reference evidence="6 7" key="1">
    <citation type="submission" date="2018-11" db="EMBL/GenBank/DDBJ databases">
        <title>Genome sequence of Apiotrichum porosum DSM 27194.</title>
        <authorList>
            <person name="Aliyu H."/>
            <person name="Gorte O."/>
            <person name="Ochsenreither K."/>
        </authorList>
    </citation>
    <scope>NUCLEOTIDE SEQUENCE [LARGE SCALE GENOMIC DNA]</scope>
    <source>
        <strain evidence="6 7">DSM 27194</strain>
    </source>
</reference>
<dbReference type="InterPro" id="IPR002110">
    <property type="entry name" value="Ankyrin_rpt"/>
</dbReference>
<evidence type="ECO:0000256" key="1">
    <source>
        <dbReference type="ARBA" id="ARBA00022737"/>
    </source>
</evidence>
<dbReference type="STRING" id="105984.A0A427XIY5"/>
<dbReference type="RefSeq" id="XP_028473998.1">
    <property type="nucleotide sequence ID" value="XM_028617535.1"/>
</dbReference>
<dbReference type="Gene3D" id="1.25.40.20">
    <property type="entry name" value="Ankyrin repeat-containing domain"/>
    <property type="match status" value="1"/>
</dbReference>
<dbReference type="AlphaFoldDB" id="A0A427XIY5"/>
<evidence type="ECO:0000256" key="2">
    <source>
        <dbReference type="ARBA" id="ARBA00023043"/>
    </source>
</evidence>
<dbReference type="PROSITE" id="PS50088">
    <property type="entry name" value="ANK_REPEAT"/>
    <property type="match status" value="1"/>
</dbReference>
<proteinExistence type="predicted"/>